<proteinExistence type="predicted"/>
<accession>A0ABQ5FRX0</accession>
<evidence type="ECO:0000313" key="3">
    <source>
        <dbReference type="Proteomes" id="UP001151760"/>
    </source>
</evidence>
<evidence type="ECO:0000313" key="2">
    <source>
        <dbReference type="EMBL" id="GJT65618.1"/>
    </source>
</evidence>
<dbReference type="Proteomes" id="UP001151760">
    <property type="component" value="Unassembled WGS sequence"/>
</dbReference>
<dbReference type="EMBL" id="BQNB010017645">
    <property type="protein sequence ID" value="GJT65618.1"/>
    <property type="molecule type" value="Genomic_DNA"/>
</dbReference>
<dbReference type="InterPro" id="IPR008808">
    <property type="entry name" value="Powdery_mildew-R_dom"/>
</dbReference>
<gene>
    <name evidence="2" type="ORF">Tco_1017098</name>
</gene>
<keyword evidence="3" id="KW-1185">Reference proteome</keyword>
<reference evidence="2" key="2">
    <citation type="submission" date="2022-01" db="EMBL/GenBank/DDBJ databases">
        <authorList>
            <person name="Yamashiro T."/>
            <person name="Shiraishi A."/>
            <person name="Satake H."/>
            <person name="Nakayama K."/>
        </authorList>
    </citation>
    <scope>NUCLEOTIDE SEQUENCE</scope>
</reference>
<name>A0ABQ5FRX0_9ASTR</name>
<feature type="domain" description="RPW8" evidence="1">
    <location>
        <begin position="8"/>
        <end position="79"/>
    </location>
</feature>
<sequence length="158" mass="18327">MAVENINVLEHASDELLELVLQQTMQTTRFKTALKPLLETLRSIKPVFCDSRRLSKVLDRPEKEITIFIKYMEKEKEHIDMEERTMSSTRMRSLIGIYDLANKLDQMLSAIDTTHDHHMHKYSSSCTVPRLLAEVIVGLDLHLQKLKCRLFNGDTQVS</sequence>
<protein>
    <submittedName>
        <fullName evidence="2">Probable disease resistance protein</fullName>
    </submittedName>
</protein>
<evidence type="ECO:0000259" key="1">
    <source>
        <dbReference type="Pfam" id="PF05659"/>
    </source>
</evidence>
<reference evidence="2" key="1">
    <citation type="journal article" date="2022" name="Int. J. Mol. Sci.">
        <title>Draft Genome of Tanacetum Coccineum: Genomic Comparison of Closely Related Tanacetum-Family Plants.</title>
        <authorList>
            <person name="Yamashiro T."/>
            <person name="Shiraishi A."/>
            <person name="Nakayama K."/>
            <person name="Satake H."/>
        </authorList>
    </citation>
    <scope>NUCLEOTIDE SEQUENCE</scope>
</reference>
<organism evidence="2 3">
    <name type="scientific">Tanacetum coccineum</name>
    <dbReference type="NCBI Taxonomy" id="301880"/>
    <lineage>
        <taxon>Eukaryota</taxon>
        <taxon>Viridiplantae</taxon>
        <taxon>Streptophyta</taxon>
        <taxon>Embryophyta</taxon>
        <taxon>Tracheophyta</taxon>
        <taxon>Spermatophyta</taxon>
        <taxon>Magnoliopsida</taxon>
        <taxon>eudicotyledons</taxon>
        <taxon>Gunneridae</taxon>
        <taxon>Pentapetalae</taxon>
        <taxon>asterids</taxon>
        <taxon>campanulids</taxon>
        <taxon>Asterales</taxon>
        <taxon>Asteraceae</taxon>
        <taxon>Asteroideae</taxon>
        <taxon>Anthemideae</taxon>
        <taxon>Anthemidinae</taxon>
        <taxon>Tanacetum</taxon>
    </lineage>
</organism>
<comment type="caution">
    <text evidence="2">The sequence shown here is derived from an EMBL/GenBank/DDBJ whole genome shotgun (WGS) entry which is preliminary data.</text>
</comment>
<dbReference type="Pfam" id="PF05659">
    <property type="entry name" value="RPW8"/>
    <property type="match status" value="1"/>
</dbReference>